<feature type="domain" description="HNH nuclease" evidence="5">
    <location>
        <begin position="47"/>
        <end position="102"/>
    </location>
</feature>
<keyword evidence="1" id="KW-0540">Nuclease</keyword>
<dbReference type="KEGG" id="bse:Bsel_3016"/>
<evidence type="ECO:0000256" key="4">
    <source>
        <dbReference type="ARBA" id="ARBA00040194"/>
    </source>
</evidence>
<dbReference type="AlphaFoldDB" id="D6XZZ6"/>
<keyword evidence="7" id="KW-1185">Reference proteome</keyword>
<dbReference type="HOGENOM" id="CLU_108879_4_0_9"/>
<organism evidence="6 7">
    <name type="scientific">Bacillus selenitireducens (strain ATCC 700615 / DSM 15326 / MLS10)</name>
    <dbReference type="NCBI Taxonomy" id="439292"/>
    <lineage>
        <taxon>Bacteria</taxon>
        <taxon>Bacillati</taxon>
        <taxon>Bacillota</taxon>
        <taxon>Bacilli</taxon>
        <taxon>Bacillales</taxon>
        <taxon>Bacillaceae</taxon>
        <taxon>Salisediminibacterium</taxon>
    </lineage>
</organism>
<sequence length="114" mass="13294">MPKRPKSPCKHPNCPNVSDGPYCDAHAKANPERPSAASRGYDSRWRKARKHYLNRHPLCVRCEQAGRVVPGTVVDHKIPHRGQRSLFWDEDNWQTLCKPCHDRKTRLEDQRPVY</sequence>
<dbReference type="InterPro" id="IPR002711">
    <property type="entry name" value="HNH"/>
</dbReference>
<dbReference type="eggNOG" id="COG1403">
    <property type="taxonomic scope" value="Bacteria"/>
</dbReference>
<evidence type="ECO:0000256" key="3">
    <source>
        <dbReference type="ARBA" id="ARBA00038412"/>
    </source>
</evidence>
<dbReference type="GO" id="GO:0004519">
    <property type="term" value="F:endonuclease activity"/>
    <property type="evidence" value="ECO:0007669"/>
    <property type="project" value="UniProtKB-KW"/>
</dbReference>
<dbReference type="PANTHER" id="PTHR41286">
    <property type="entry name" value="HNH NUCLEASE YAJD-RELATED"/>
    <property type="match status" value="1"/>
</dbReference>
<gene>
    <name evidence="6" type="ordered locus">Bsel_3016</name>
</gene>
<dbReference type="GO" id="GO:0016787">
    <property type="term" value="F:hydrolase activity"/>
    <property type="evidence" value="ECO:0007669"/>
    <property type="project" value="UniProtKB-KW"/>
</dbReference>
<dbReference type="Gene3D" id="1.10.30.50">
    <property type="match status" value="1"/>
</dbReference>
<name>D6XZZ6_BACIE</name>
<accession>D6XZZ6</accession>
<dbReference type="PANTHER" id="PTHR41286:SF1">
    <property type="entry name" value="HNH NUCLEASE YAJD-RELATED"/>
    <property type="match status" value="1"/>
</dbReference>
<reference evidence="6" key="1">
    <citation type="submission" date="2009-10" db="EMBL/GenBank/DDBJ databases">
        <title>Complete sequence of Bacillus selenitireducens MLS10.</title>
        <authorList>
            <consortium name="US DOE Joint Genome Institute"/>
            <person name="Lucas S."/>
            <person name="Copeland A."/>
            <person name="Lapidus A."/>
            <person name="Glavina del Rio T."/>
            <person name="Dalin E."/>
            <person name="Tice H."/>
            <person name="Bruce D."/>
            <person name="Goodwin L."/>
            <person name="Pitluck S."/>
            <person name="Sims D."/>
            <person name="Brettin T."/>
            <person name="Detter J.C."/>
            <person name="Han C."/>
            <person name="Larimer F."/>
            <person name="Land M."/>
            <person name="Hauser L."/>
            <person name="Kyrpides N."/>
            <person name="Ovchinnikova G."/>
            <person name="Stolz J."/>
        </authorList>
    </citation>
    <scope>NUCLEOTIDE SEQUENCE [LARGE SCALE GENOMIC DNA]</scope>
    <source>
        <strain evidence="6">MLS10</strain>
    </source>
</reference>
<comment type="similarity">
    <text evidence="3">Belongs to the HNH nuclease family.</text>
</comment>
<evidence type="ECO:0000313" key="6">
    <source>
        <dbReference type="EMBL" id="ADI00498.1"/>
    </source>
</evidence>
<evidence type="ECO:0000259" key="5">
    <source>
        <dbReference type="SMART" id="SM00507"/>
    </source>
</evidence>
<dbReference type="Pfam" id="PF01844">
    <property type="entry name" value="HNH"/>
    <property type="match status" value="1"/>
</dbReference>
<dbReference type="InterPro" id="IPR003615">
    <property type="entry name" value="HNH_nuc"/>
</dbReference>
<dbReference type="GO" id="GO:0003676">
    <property type="term" value="F:nucleic acid binding"/>
    <property type="evidence" value="ECO:0007669"/>
    <property type="project" value="InterPro"/>
</dbReference>
<keyword evidence="6" id="KW-0255">Endonuclease</keyword>
<dbReference type="SMART" id="SM00507">
    <property type="entry name" value="HNHc"/>
    <property type="match status" value="1"/>
</dbReference>
<dbReference type="OrthoDB" id="9811997at2"/>
<dbReference type="GO" id="GO:0008270">
    <property type="term" value="F:zinc ion binding"/>
    <property type="evidence" value="ECO:0007669"/>
    <property type="project" value="InterPro"/>
</dbReference>
<dbReference type="EMBL" id="CP001791">
    <property type="protein sequence ID" value="ADI00498.1"/>
    <property type="molecule type" value="Genomic_DNA"/>
</dbReference>
<dbReference type="CDD" id="cd00085">
    <property type="entry name" value="HNHc"/>
    <property type="match status" value="1"/>
</dbReference>
<dbReference type="GO" id="GO:0005829">
    <property type="term" value="C:cytosol"/>
    <property type="evidence" value="ECO:0007669"/>
    <property type="project" value="TreeGrafter"/>
</dbReference>
<evidence type="ECO:0000256" key="2">
    <source>
        <dbReference type="ARBA" id="ARBA00022801"/>
    </source>
</evidence>
<dbReference type="Proteomes" id="UP000000271">
    <property type="component" value="Chromosome"/>
</dbReference>
<keyword evidence="2" id="KW-0378">Hydrolase</keyword>
<protein>
    <recommendedName>
        <fullName evidence="4">Putative HNH nuclease YajD</fullName>
    </recommendedName>
</protein>
<proteinExistence type="inferred from homology"/>
<evidence type="ECO:0000256" key="1">
    <source>
        <dbReference type="ARBA" id="ARBA00022722"/>
    </source>
</evidence>
<dbReference type="STRING" id="439292.Bsel_3016"/>
<evidence type="ECO:0000313" key="7">
    <source>
        <dbReference type="Proteomes" id="UP000000271"/>
    </source>
</evidence>